<dbReference type="HOGENOM" id="CLU_906406_0_0_1"/>
<organism evidence="2 3">
    <name type="scientific">Neurospora crassa (strain ATCC 24698 / 74-OR23-1A / CBS 708.71 / DSM 1257 / FGSC 987)</name>
    <dbReference type="NCBI Taxonomy" id="367110"/>
    <lineage>
        <taxon>Eukaryota</taxon>
        <taxon>Fungi</taxon>
        <taxon>Dikarya</taxon>
        <taxon>Ascomycota</taxon>
        <taxon>Pezizomycotina</taxon>
        <taxon>Sordariomycetes</taxon>
        <taxon>Sordariomycetidae</taxon>
        <taxon>Sordariales</taxon>
        <taxon>Sordariaceae</taxon>
        <taxon>Neurospora</taxon>
    </lineage>
</organism>
<dbReference type="OrthoDB" id="3945418at2759"/>
<dbReference type="VEuPathDB" id="FungiDB:NCU05020"/>
<name>Q7RX04_NEUCR</name>
<dbReference type="EMBL" id="CM002241">
    <property type="protein sequence ID" value="EAA27053.3"/>
    <property type="molecule type" value="Genomic_DNA"/>
</dbReference>
<dbReference type="RefSeq" id="XP_956289.3">
    <property type="nucleotide sequence ID" value="XM_951196.3"/>
</dbReference>
<dbReference type="Proteomes" id="UP000001805">
    <property type="component" value="Chromosome 5, Linkage Group VI"/>
</dbReference>
<dbReference type="PaxDb" id="5141-EFNCRP00000001427"/>
<feature type="region of interest" description="Disordered" evidence="1">
    <location>
        <begin position="230"/>
        <end position="284"/>
    </location>
</feature>
<evidence type="ECO:0000256" key="1">
    <source>
        <dbReference type="SAM" id="MobiDB-lite"/>
    </source>
</evidence>
<gene>
    <name evidence="2" type="ORF">NCU05020</name>
</gene>
<proteinExistence type="predicted"/>
<dbReference type="AlphaFoldDB" id="Q7RX04"/>
<accession>Q7RX04</accession>
<feature type="compositionally biased region" description="Basic and acidic residues" evidence="1">
    <location>
        <begin position="230"/>
        <end position="242"/>
    </location>
</feature>
<keyword evidence="3" id="KW-1185">Reference proteome</keyword>
<reference evidence="2 3" key="1">
    <citation type="journal article" date="2003" name="Nature">
        <title>The genome sequence of the filamentous fungus Neurospora crassa.</title>
        <authorList>
            <person name="Galagan J.E."/>
            <person name="Calvo S.E."/>
            <person name="Borkovich K.A."/>
            <person name="Selker E.U."/>
            <person name="Read N.D."/>
            <person name="Jaffe D."/>
            <person name="FitzHugh W."/>
            <person name="Ma L.J."/>
            <person name="Smirnov S."/>
            <person name="Purcell S."/>
            <person name="Rehman B."/>
            <person name="Elkins T."/>
            <person name="Engels R."/>
            <person name="Wang S."/>
            <person name="Nielsen C.B."/>
            <person name="Butler J."/>
            <person name="Endrizzi M."/>
            <person name="Qui D."/>
            <person name="Ianakiev P."/>
            <person name="Bell-Pedersen D."/>
            <person name="Nelson M.A."/>
            <person name="Werner-Washburne M."/>
            <person name="Selitrennikoff C.P."/>
            <person name="Kinsey J.A."/>
            <person name="Braun E.L."/>
            <person name="Zelter A."/>
            <person name="Schulte U."/>
            <person name="Kothe G.O."/>
            <person name="Jedd G."/>
            <person name="Mewes W."/>
            <person name="Staben C."/>
            <person name="Marcotte E."/>
            <person name="Greenberg D."/>
            <person name="Roy A."/>
            <person name="Foley K."/>
            <person name="Naylor J."/>
            <person name="Stange-Thomann N."/>
            <person name="Barrett R."/>
            <person name="Gnerre S."/>
            <person name="Kamal M."/>
            <person name="Kamvysselis M."/>
            <person name="Mauceli E."/>
            <person name="Bielke C."/>
            <person name="Rudd S."/>
            <person name="Frishman D."/>
            <person name="Krystofova S."/>
            <person name="Rasmussen C."/>
            <person name="Metzenberg R.L."/>
            <person name="Perkins D.D."/>
            <person name="Kroken S."/>
            <person name="Cogoni C."/>
            <person name="Macino G."/>
            <person name="Catcheside D."/>
            <person name="Li W."/>
            <person name="Pratt R.J."/>
            <person name="Osmani S.A."/>
            <person name="DeSouza C.P."/>
            <person name="Glass L."/>
            <person name="Orbach M.J."/>
            <person name="Berglund J.A."/>
            <person name="Voelker R."/>
            <person name="Yarden O."/>
            <person name="Plamann M."/>
            <person name="Seiler S."/>
            <person name="Dunlap J."/>
            <person name="Radford A."/>
            <person name="Aramayo R."/>
            <person name="Natvig D.O."/>
            <person name="Alex L.A."/>
            <person name="Mannhaupt G."/>
            <person name="Ebbole D.J."/>
            <person name="Freitag M."/>
            <person name="Paulsen I."/>
            <person name="Sachs M.S."/>
            <person name="Lander E.S."/>
            <person name="Nusbaum C."/>
            <person name="Birren B."/>
        </authorList>
    </citation>
    <scope>NUCLEOTIDE SEQUENCE [LARGE SCALE GENOMIC DNA]</scope>
    <source>
        <strain evidence="3">ATCC 24698 / 74-OR23-1A / CBS 708.71 / DSM 1257 / FGSC 987</strain>
    </source>
</reference>
<dbReference type="KEGG" id="ncr:NCU05020"/>
<evidence type="ECO:0000313" key="3">
    <source>
        <dbReference type="Proteomes" id="UP000001805"/>
    </source>
</evidence>
<dbReference type="GeneID" id="3872441"/>
<protein>
    <submittedName>
        <fullName evidence="2">Uncharacterized protein</fullName>
    </submittedName>
</protein>
<sequence>MKSNWSLFSNPSFNYDDSGSRSNTHPDFSGVYKTVDRDGNGMGQETYPYTQHELGHKGQTLYSTSNRANPPLDMSRMKVYPVNFATSEQSIPGGSYYEWFPNNSLSEVNSMEGLGSAQDTAMMYGGYQGPMFNTMNLDNNNNNALHFTASPHGAFINNNTCAVHGTHSPIFVGIPDYGHADVYAQPPDYGLNFNLALNPASAIRSSTMPNTTPLLTPPITTAATPMTIADNDHNYGHGHDSDYNYDTNYDTPAPKLPGQEASASARRRREKSQGRVYRTSYDNHPSHRYTCHPCRFSTDVKRDFARHRETKKHKTKSQ</sequence>
<dbReference type="InParanoid" id="Q7RX04"/>
<evidence type="ECO:0000313" key="2">
    <source>
        <dbReference type="EMBL" id="EAA27053.3"/>
    </source>
</evidence>